<feature type="signal peptide" evidence="1">
    <location>
        <begin position="1"/>
        <end position="20"/>
    </location>
</feature>
<dbReference type="AlphaFoldDB" id="A0A6I4V186"/>
<dbReference type="Proteomes" id="UP000469159">
    <property type="component" value="Unassembled WGS sequence"/>
</dbReference>
<reference evidence="2 3" key="1">
    <citation type="submission" date="2019-12" db="EMBL/GenBank/DDBJ databases">
        <title>Genomic-based taxomic classification of the family Erythrobacteraceae.</title>
        <authorList>
            <person name="Xu L."/>
        </authorList>
    </citation>
    <scope>NUCLEOTIDE SEQUENCE [LARGE SCALE GENOMIC DNA]</scope>
    <source>
        <strain evidence="2 3">MCCC 1K02066</strain>
    </source>
</reference>
<feature type="chain" id="PRO_5026013145" description="Lipoprotein" evidence="1">
    <location>
        <begin position="21"/>
        <end position="112"/>
    </location>
</feature>
<keyword evidence="1" id="KW-0732">Signal</keyword>
<evidence type="ECO:0000313" key="3">
    <source>
        <dbReference type="Proteomes" id="UP000469159"/>
    </source>
</evidence>
<keyword evidence="3" id="KW-1185">Reference proteome</keyword>
<dbReference type="EMBL" id="WTYK01000010">
    <property type="protein sequence ID" value="MXP42755.1"/>
    <property type="molecule type" value="Genomic_DNA"/>
</dbReference>
<protein>
    <recommendedName>
        <fullName evidence="4">Lipoprotein</fullName>
    </recommendedName>
</protein>
<sequence length="112" mass="11544">MKKIVLITALLALAACDSEASEPAPVATPVPVAAPTPTLPAPNEAVFAEAYAKACPSAEPVSTSLCRSKGFGQEGFVCEYGLGDDEHRRNKTELAPGDGEWVIDAEAACAAK</sequence>
<proteinExistence type="predicted"/>
<comment type="caution">
    <text evidence="2">The sequence shown here is derived from an EMBL/GenBank/DDBJ whole genome shotgun (WGS) entry which is preliminary data.</text>
</comment>
<dbReference type="OrthoDB" id="7409852at2"/>
<accession>A0A6I4V186</accession>
<evidence type="ECO:0008006" key="4">
    <source>
        <dbReference type="Google" id="ProtNLM"/>
    </source>
</evidence>
<dbReference type="PROSITE" id="PS51257">
    <property type="entry name" value="PROKAR_LIPOPROTEIN"/>
    <property type="match status" value="1"/>
</dbReference>
<gene>
    <name evidence="2" type="ORF">GRI75_14000</name>
</gene>
<evidence type="ECO:0000313" key="2">
    <source>
        <dbReference type="EMBL" id="MXP42755.1"/>
    </source>
</evidence>
<organism evidence="2 3">
    <name type="scientific">Croceibacterium soli</name>
    <dbReference type="NCBI Taxonomy" id="1739690"/>
    <lineage>
        <taxon>Bacteria</taxon>
        <taxon>Pseudomonadati</taxon>
        <taxon>Pseudomonadota</taxon>
        <taxon>Alphaproteobacteria</taxon>
        <taxon>Sphingomonadales</taxon>
        <taxon>Erythrobacteraceae</taxon>
        <taxon>Croceibacterium</taxon>
    </lineage>
</organism>
<evidence type="ECO:0000256" key="1">
    <source>
        <dbReference type="SAM" id="SignalP"/>
    </source>
</evidence>
<dbReference type="RefSeq" id="WP_160747614.1">
    <property type="nucleotide sequence ID" value="NZ_WTYK01000010.1"/>
</dbReference>
<name>A0A6I4V186_9SPHN</name>